<keyword evidence="10" id="KW-1185">Reference proteome</keyword>
<evidence type="ECO:0000313" key="10">
    <source>
        <dbReference type="Proteomes" id="UP000018227"/>
    </source>
</evidence>
<dbReference type="GO" id="GO:0005886">
    <property type="term" value="C:plasma membrane"/>
    <property type="evidence" value="ECO:0007669"/>
    <property type="project" value="UniProtKB-SubCell"/>
</dbReference>
<feature type="transmembrane region" description="Helical" evidence="7">
    <location>
        <begin position="12"/>
        <end position="35"/>
    </location>
</feature>
<feature type="domain" description="ABC transmembrane type-1" evidence="8">
    <location>
        <begin position="69"/>
        <end position="280"/>
    </location>
</feature>
<reference evidence="9 10" key="1">
    <citation type="submission" date="2013-06" db="EMBL/GenBank/DDBJ databases">
        <authorList>
            <person name="Weinstock G."/>
            <person name="Sodergren E."/>
            <person name="Clifton S."/>
            <person name="Fulton L."/>
            <person name="Fulton B."/>
            <person name="Courtney L."/>
            <person name="Fronick C."/>
            <person name="Harrison M."/>
            <person name="Strong C."/>
            <person name="Farmer C."/>
            <person name="Delahaunty K."/>
            <person name="Markovic C."/>
            <person name="Hall O."/>
            <person name="Minx P."/>
            <person name="Tomlinson C."/>
            <person name="Mitreva M."/>
            <person name="Nelson J."/>
            <person name="Hou S."/>
            <person name="Wollam A."/>
            <person name="Pepin K.H."/>
            <person name="Johnson M."/>
            <person name="Bhonagiri V."/>
            <person name="Nash W.E."/>
            <person name="Warren W."/>
            <person name="Chinwalla A."/>
            <person name="Mardis E.R."/>
            <person name="Wilson R.K."/>
        </authorList>
    </citation>
    <scope>NUCLEOTIDE SEQUENCE [LARGE SCALE GENOMIC DNA]</scope>
    <source>
        <strain evidence="9 10">ATCC 51271</strain>
    </source>
</reference>
<evidence type="ECO:0000256" key="3">
    <source>
        <dbReference type="ARBA" id="ARBA00022475"/>
    </source>
</evidence>
<comment type="similarity">
    <text evidence="7">Belongs to the binding-protein-dependent transport system permease family.</text>
</comment>
<dbReference type="OrthoDB" id="42615at2"/>
<evidence type="ECO:0000256" key="1">
    <source>
        <dbReference type="ARBA" id="ARBA00004651"/>
    </source>
</evidence>
<dbReference type="eggNOG" id="COG1175">
    <property type="taxonomic scope" value="Bacteria"/>
</dbReference>
<dbReference type="InterPro" id="IPR035906">
    <property type="entry name" value="MetI-like_sf"/>
</dbReference>
<sequence length="292" mass="33580">MRHKKNQAKYFYMFIMPWFLGFFLLTFMPLVYSIYLSLTQYNGISMPKFIGLRNYIDLLFYDDLFRKSLFNSFHYAVLAVPTSLILALFMAFLLSKEIKISNIFQIIFYFPSIAAGAAVFAVIKYLLRGEGGLINYVLSIFHIEGPFWLTDSKWAMTSLVIANLIFCGQQMLIFLAGIKQIPVSYYEAAKIDGAGNIKCFFKITFPLISNVFVFNLVMGIIGAFQVFVQPLIMTEGGPFKKTYMYGMYIYDSGFSHGRFGYAAALAWIMYIIILFISLVILRSLKKLMNYTE</sequence>
<feature type="transmembrane region" description="Helical" evidence="7">
    <location>
        <begin position="259"/>
        <end position="281"/>
    </location>
</feature>
<dbReference type="InterPro" id="IPR051393">
    <property type="entry name" value="ABC_transporter_permease"/>
</dbReference>
<dbReference type="CDD" id="cd06261">
    <property type="entry name" value="TM_PBP2"/>
    <property type="match status" value="1"/>
</dbReference>
<dbReference type="HOGENOM" id="CLU_016047_0_2_9"/>
<dbReference type="Pfam" id="PF00528">
    <property type="entry name" value="BPD_transp_1"/>
    <property type="match status" value="1"/>
</dbReference>
<dbReference type="GO" id="GO:0055085">
    <property type="term" value="P:transmembrane transport"/>
    <property type="evidence" value="ECO:0007669"/>
    <property type="project" value="InterPro"/>
</dbReference>
<feature type="transmembrane region" description="Helical" evidence="7">
    <location>
        <begin position="199"/>
        <end position="228"/>
    </location>
</feature>
<dbReference type="InterPro" id="IPR000515">
    <property type="entry name" value="MetI-like"/>
</dbReference>
<name>V2XL41_9FIRM</name>
<accession>V2XL41</accession>
<evidence type="ECO:0000313" key="9">
    <source>
        <dbReference type="EMBL" id="ESL02899.1"/>
    </source>
</evidence>
<evidence type="ECO:0000259" key="8">
    <source>
        <dbReference type="PROSITE" id="PS50928"/>
    </source>
</evidence>
<gene>
    <name evidence="9" type="ORF">GCWU0000282_001769</name>
</gene>
<protein>
    <submittedName>
        <fullName evidence="9">Putative transmembrane permease MsmF</fullName>
    </submittedName>
</protein>
<dbReference type="Gene3D" id="1.10.3720.10">
    <property type="entry name" value="MetI-like"/>
    <property type="match status" value="1"/>
</dbReference>
<dbReference type="PANTHER" id="PTHR30193:SF1">
    <property type="entry name" value="ABC TRANSPORTER PERMEASE PROTEIN YESP-RELATED"/>
    <property type="match status" value="1"/>
</dbReference>
<feature type="transmembrane region" description="Helical" evidence="7">
    <location>
        <begin position="73"/>
        <end position="94"/>
    </location>
</feature>
<dbReference type="SUPFAM" id="SSF161098">
    <property type="entry name" value="MetI-like"/>
    <property type="match status" value="1"/>
</dbReference>
<comment type="subcellular location">
    <subcellularLocation>
        <location evidence="1 7">Cell membrane</location>
        <topology evidence="1 7">Multi-pass membrane protein</topology>
    </subcellularLocation>
</comment>
<evidence type="ECO:0000256" key="4">
    <source>
        <dbReference type="ARBA" id="ARBA00022692"/>
    </source>
</evidence>
<evidence type="ECO:0000256" key="7">
    <source>
        <dbReference type="RuleBase" id="RU363032"/>
    </source>
</evidence>
<organism evidence="9 10">
    <name type="scientific">Catonella morbi ATCC 51271</name>
    <dbReference type="NCBI Taxonomy" id="592026"/>
    <lineage>
        <taxon>Bacteria</taxon>
        <taxon>Bacillati</taxon>
        <taxon>Bacillota</taxon>
        <taxon>Clostridia</taxon>
        <taxon>Lachnospirales</taxon>
        <taxon>Lachnospiraceae</taxon>
        <taxon>Catonella</taxon>
    </lineage>
</organism>
<evidence type="ECO:0000256" key="6">
    <source>
        <dbReference type="ARBA" id="ARBA00023136"/>
    </source>
</evidence>
<dbReference type="STRING" id="592026.GCWU0000282_001769"/>
<dbReference type="Proteomes" id="UP000018227">
    <property type="component" value="Unassembled WGS sequence"/>
</dbReference>
<dbReference type="PROSITE" id="PS50928">
    <property type="entry name" value="ABC_TM1"/>
    <property type="match status" value="1"/>
</dbReference>
<comment type="caution">
    <text evidence="9">The sequence shown here is derived from an EMBL/GenBank/DDBJ whole genome shotgun (WGS) entry which is preliminary data.</text>
</comment>
<dbReference type="EMBL" id="ACIL03000013">
    <property type="protein sequence ID" value="ESL02899.1"/>
    <property type="molecule type" value="Genomic_DNA"/>
</dbReference>
<keyword evidence="3" id="KW-1003">Cell membrane</keyword>
<proteinExistence type="inferred from homology"/>
<dbReference type="AlphaFoldDB" id="V2XL41"/>
<keyword evidence="2 7" id="KW-0813">Transport</keyword>
<dbReference type="PANTHER" id="PTHR30193">
    <property type="entry name" value="ABC TRANSPORTER PERMEASE PROTEIN"/>
    <property type="match status" value="1"/>
</dbReference>
<dbReference type="RefSeq" id="WP_023354641.1">
    <property type="nucleotide sequence ID" value="NZ_KI535368.1"/>
</dbReference>
<keyword evidence="5 7" id="KW-1133">Transmembrane helix</keyword>
<evidence type="ECO:0000256" key="5">
    <source>
        <dbReference type="ARBA" id="ARBA00022989"/>
    </source>
</evidence>
<evidence type="ECO:0000256" key="2">
    <source>
        <dbReference type="ARBA" id="ARBA00022448"/>
    </source>
</evidence>
<feature type="transmembrane region" description="Helical" evidence="7">
    <location>
        <begin position="106"/>
        <end position="127"/>
    </location>
</feature>
<feature type="transmembrane region" description="Helical" evidence="7">
    <location>
        <begin position="154"/>
        <end position="178"/>
    </location>
</feature>
<keyword evidence="4 7" id="KW-0812">Transmembrane</keyword>
<keyword evidence="6 7" id="KW-0472">Membrane</keyword>